<feature type="region of interest" description="Disordered" evidence="1">
    <location>
        <begin position="1"/>
        <end position="44"/>
    </location>
</feature>
<accession>A0ABU6VPY0</accession>
<feature type="non-terminal residue" evidence="2">
    <location>
        <position position="1"/>
    </location>
</feature>
<feature type="compositionally biased region" description="Gly residues" evidence="1">
    <location>
        <begin position="20"/>
        <end position="42"/>
    </location>
</feature>
<protein>
    <submittedName>
        <fullName evidence="2">Uncharacterized protein</fullName>
    </submittedName>
</protein>
<evidence type="ECO:0000313" key="3">
    <source>
        <dbReference type="Proteomes" id="UP001341840"/>
    </source>
</evidence>
<comment type="caution">
    <text evidence="2">The sequence shown here is derived from an EMBL/GenBank/DDBJ whole genome shotgun (WGS) entry which is preliminary data.</text>
</comment>
<proteinExistence type="predicted"/>
<sequence length="64" mass="6286">EDPSTSKCWSGTVGAPAVATGGGQGGQGADDGGGGGGGGGGIAEEEDPYICVMKEYIWKIVLFH</sequence>
<dbReference type="EMBL" id="JASCZI010151789">
    <property type="protein sequence ID" value="MED6174455.1"/>
    <property type="molecule type" value="Genomic_DNA"/>
</dbReference>
<organism evidence="2 3">
    <name type="scientific">Stylosanthes scabra</name>
    <dbReference type="NCBI Taxonomy" id="79078"/>
    <lineage>
        <taxon>Eukaryota</taxon>
        <taxon>Viridiplantae</taxon>
        <taxon>Streptophyta</taxon>
        <taxon>Embryophyta</taxon>
        <taxon>Tracheophyta</taxon>
        <taxon>Spermatophyta</taxon>
        <taxon>Magnoliopsida</taxon>
        <taxon>eudicotyledons</taxon>
        <taxon>Gunneridae</taxon>
        <taxon>Pentapetalae</taxon>
        <taxon>rosids</taxon>
        <taxon>fabids</taxon>
        <taxon>Fabales</taxon>
        <taxon>Fabaceae</taxon>
        <taxon>Papilionoideae</taxon>
        <taxon>50 kb inversion clade</taxon>
        <taxon>dalbergioids sensu lato</taxon>
        <taxon>Dalbergieae</taxon>
        <taxon>Pterocarpus clade</taxon>
        <taxon>Stylosanthes</taxon>
    </lineage>
</organism>
<name>A0ABU6VPY0_9FABA</name>
<reference evidence="2 3" key="1">
    <citation type="journal article" date="2023" name="Plants (Basel)">
        <title>Bridging the Gap: Combining Genomics and Transcriptomics Approaches to Understand Stylosanthes scabra, an Orphan Legume from the Brazilian Caatinga.</title>
        <authorList>
            <person name="Ferreira-Neto J.R.C."/>
            <person name="da Silva M.D."/>
            <person name="Binneck E."/>
            <person name="de Melo N.F."/>
            <person name="da Silva R.H."/>
            <person name="de Melo A.L.T.M."/>
            <person name="Pandolfi V."/>
            <person name="Bustamante F.O."/>
            <person name="Brasileiro-Vidal A.C."/>
            <person name="Benko-Iseppon A.M."/>
        </authorList>
    </citation>
    <scope>NUCLEOTIDE SEQUENCE [LARGE SCALE GENOMIC DNA]</scope>
    <source>
        <tissue evidence="2">Leaves</tissue>
    </source>
</reference>
<keyword evidence="3" id="KW-1185">Reference proteome</keyword>
<gene>
    <name evidence="2" type="ORF">PIB30_069181</name>
</gene>
<evidence type="ECO:0000256" key="1">
    <source>
        <dbReference type="SAM" id="MobiDB-lite"/>
    </source>
</evidence>
<dbReference type="Proteomes" id="UP001341840">
    <property type="component" value="Unassembled WGS sequence"/>
</dbReference>
<evidence type="ECO:0000313" key="2">
    <source>
        <dbReference type="EMBL" id="MED6174455.1"/>
    </source>
</evidence>